<accession>A0A1M7EXD8</accession>
<evidence type="ECO:0000256" key="7">
    <source>
        <dbReference type="HAMAP-Rule" id="MF_00523"/>
    </source>
</evidence>
<dbReference type="Pfam" id="PF00132">
    <property type="entry name" value="Hexapep"/>
    <property type="match status" value="2"/>
</dbReference>
<evidence type="ECO:0000256" key="8">
    <source>
        <dbReference type="SAM" id="MobiDB-lite"/>
    </source>
</evidence>
<feature type="domain" description="UDP-3-O-[3-hydroxymyristoyl] glucosamine N-acyltransferase non-repeat region" evidence="9">
    <location>
        <begin position="72"/>
        <end position="138"/>
    </location>
</feature>
<comment type="subunit">
    <text evidence="7">Homotrimer.</text>
</comment>
<keyword evidence="6 7" id="KW-0012">Acyltransferase</keyword>
<dbReference type="HAMAP" id="MF_00523">
    <property type="entry name" value="LpxD"/>
    <property type="match status" value="1"/>
</dbReference>
<dbReference type="PANTHER" id="PTHR43378">
    <property type="entry name" value="UDP-3-O-ACYLGLUCOSAMINE N-ACYLTRANSFERASE"/>
    <property type="match status" value="1"/>
</dbReference>
<dbReference type="InterPro" id="IPR001451">
    <property type="entry name" value="Hexapep"/>
</dbReference>
<dbReference type="InterPro" id="IPR018357">
    <property type="entry name" value="Hexapep_transf_CS"/>
</dbReference>
<keyword evidence="3 7" id="KW-0808">Transferase</keyword>
<dbReference type="Pfam" id="PF04613">
    <property type="entry name" value="LpxD"/>
    <property type="match status" value="1"/>
</dbReference>
<dbReference type="PANTHER" id="PTHR43378:SF2">
    <property type="entry name" value="UDP-3-O-ACYLGLUCOSAMINE N-ACYLTRANSFERASE 1, MITOCHONDRIAL-RELATED"/>
    <property type="match status" value="1"/>
</dbReference>
<dbReference type="EMBL" id="LT670844">
    <property type="protein sequence ID" value="SHL96356.1"/>
    <property type="molecule type" value="Genomic_DNA"/>
</dbReference>
<feature type="region of interest" description="Disordered" evidence="8">
    <location>
        <begin position="1"/>
        <end position="41"/>
    </location>
</feature>
<feature type="active site" description="Proton acceptor" evidence="7">
    <location>
        <position position="295"/>
    </location>
</feature>
<dbReference type="SUPFAM" id="SSF51161">
    <property type="entry name" value="Trimeric LpxA-like enzymes"/>
    <property type="match status" value="1"/>
</dbReference>
<dbReference type="EC" id="2.3.1.191" evidence="7"/>
<feature type="compositionally biased region" description="Polar residues" evidence="8">
    <location>
        <begin position="19"/>
        <end position="33"/>
    </location>
</feature>
<organism evidence="10 11">
    <name type="scientific">Bradyrhizobium lablabi</name>
    <dbReference type="NCBI Taxonomy" id="722472"/>
    <lineage>
        <taxon>Bacteria</taxon>
        <taxon>Pseudomonadati</taxon>
        <taxon>Pseudomonadota</taxon>
        <taxon>Alphaproteobacteria</taxon>
        <taxon>Hyphomicrobiales</taxon>
        <taxon>Nitrobacteraceae</taxon>
        <taxon>Bradyrhizobium</taxon>
    </lineage>
</organism>
<evidence type="ECO:0000256" key="4">
    <source>
        <dbReference type="ARBA" id="ARBA00022737"/>
    </source>
</evidence>
<dbReference type="AlphaFoldDB" id="A0A1M7EXD8"/>
<keyword evidence="4 7" id="KW-0677">Repeat</keyword>
<dbReference type="Gene3D" id="2.160.10.10">
    <property type="entry name" value="Hexapeptide repeat proteins"/>
    <property type="match status" value="1"/>
</dbReference>
<comment type="catalytic activity">
    <reaction evidence="7">
        <text>a UDP-3-O-[(3R)-3-hydroxyacyl]-alpha-D-glucosamine + a (3R)-hydroxyacyl-[ACP] = a UDP-2-N,3-O-bis[(3R)-3-hydroxyacyl]-alpha-D-glucosamine + holo-[ACP] + H(+)</text>
        <dbReference type="Rhea" id="RHEA:53836"/>
        <dbReference type="Rhea" id="RHEA-COMP:9685"/>
        <dbReference type="Rhea" id="RHEA-COMP:9945"/>
        <dbReference type="ChEBI" id="CHEBI:15378"/>
        <dbReference type="ChEBI" id="CHEBI:64479"/>
        <dbReference type="ChEBI" id="CHEBI:78827"/>
        <dbReference type="ChEBI" id="CHEBI:137740"/>
        <dbReference type="ChEBI" id="CHEBI:137748"/>
        <dbReference type="EC" id="2.3.1.191"/>
    </reaction>
</comment>
<comment type="similarity">
    <text evidence="7">Belongs to the transferase hexapeptide repeat family. LpxD subfamily.</text>
</comment>
<dbReference type="GO" id="GO:0016020">
    <property type="term" value="C:membrane"/>
    <property type="evidence" value="ECO:0007669"/>
    <property type="project" value="GOC"/>
</dbReference>
<keyword evidence="2 7" id="KW-0441">Lipid A biosynthesis</keyword>
<name>A0A1M7EXD8_9BRAD</name>
<keyword evidence="5 7" id="KW-0443">Lipid metabolism</keyword>
<dbReference type="GO" id="GO:0016410">
    <property type="term" value="F:N-acyltransferase activity"/>
    <property type="evidence" value="ECO:0007669"/>
    <property type="project" value="InterPro"/>
</dbReference>
<dbReference type="Proteomes" id="UP000189935">
    <property type="component" value="Chromosome I"/>
</dbReference>
<evidence type="ECO:0000256" key="6">
    <source>
        <dbReference type="ARBA" id="ARBA00023315"/>
    </source>
</evidence>
<evidence type="ECO:0000256" key="5">
    <source>
        <dbReference type="ARBA" id="ARBA00023098"/>
    </source>
</evidence>
<dbReference type="UniPathway" id="UPA00973"/>
<sequence length="392" mass="41105">MGTGSREENASRQREGQVLISQDRSSGSITGRTATGGMAQPRFFEQPPPLTLADIAALTRALLADPSRGGQQVRGLASLDEAGPMHLTFFDNLKYADQLKSTKAGACLVSARFEADVPAHVAVLRATQPFREFVKIARHLHSEALRPQSWFGNAGIAASAIIDSSAHLEDGVIVDPLAVIGPNVEIGAGTVIGAGAVIGANVRIGRDCNVGAHCSIQFALIGNNVLIHPGCSIGQDGYGFVFFGLDGHLKVPQTGRVLIQNDVEIGAGTTIDRGSLRDTVIGEGTKIDNQVQIGHNVTIGRHCLLAAQIGLAGSLTIGDNVALGAKVGINNHLHIGDGAQVTAMSAVKDDIPPGGRWGGHFAKPTKQWFREIIAVERLVRDGSAGPKDEGRD</sequence>
<evidence type="ECO:0000256" key="2">
    <source>
        <dbReference type="ARBA" id="ARBA00022556"/>
    </source>
</evidence>
<dbReference type="Gene3D" id="3.40.1390.10">
    <property type="entry name" value="MurE/MurF, N-terminal domain"/>
    <property type="match status" value="1"/>
</dbReference>
<dbReference type="NCBIfam" id="NF002060">
    <property type="entry name" value="PRK00892.1"/>
    <property type="match status" value="1"/>
</dbReference>
<dbReference type="InterPro" id="IPR020573">
    <property type="entry name" value="UDP_GlcNAc_AcTrfase_non-rep"/>
</dbReference>
<evidence type="ECO:0000256" key="3">
    <source>
        <dbReference type="ARBA" id="ARBA00022679"/>
    </source>
</evidence>
<proteinExistence type="inferred from homology"/>
<comment type="pathway">
    <text evidence="7">Bacterial outer membrane biogenesis; LPS lipid A biosynthesis.</text>
</comment>
<dbReference type="PROSITE" id="PS00101">
    <property type="entry name" value="HEXAPEP_TRANSFERASES"/>
    <property type="match status" value="1"/>
</dbReference>
<dbReference type="CDD" id="cd03352">
    <property type="entry name" value="LbH_LpxD"/>
    <property type="match status" value="1"/>
</dbReference>
<dbReference type="GO" id="GO:0103118">
    <property type="term" value="F:UDP-3-O-[(3R)-3-hydroxyacyl]-glucosamine N-acyltransferase activity"/>
    <property type="evidence" value="ECO:0007669"/>
    <property type="project" value="UniProtKB-EC"/>
</dbReference>
<dbReference type="InterPro" id="IPR011004">
    <property type="entry name" value="Trimer_LpxA-like_sf"/>
</dbReference>
<gene>
    <name evidence="7" type="primary">lpxD</name>
    <name evidence="10" type="ORF">SAMN05444159_7309</name>
</gene>
<dbReference type="NCBIfam" id="TIGR01853">
    <property type="entry name" value="lipid_A_lpxD"/>
    <property type="match status" value="1"/>
</dbReference>
<feature type="compositionally biased region" description="Basic and acidic residues" evidence="8">
    <location>
        <begin position="1"/>
        <end position="15"/>
    </location>
</feature>
<keyword evidence="1 7" id="KW-0444">Lipid biosynthesis</keyword>
<evidence type="ECO:0000313" key="10">
    <source>
        <dbReference type="EMBL" id="SHL96356.1"/>
    </source>
</evidence>
<evidence type="ECO:0000259" key="9">
    <source>
        <dbReference type="Pfam" id="PF04613"/>
    </source>
</evidence>
<protein>
    <recommendedName>
        <fullName evidence="7">UDP-3-O-acylglucosamine N-acyltransferase</fullName>
        <ecNumber evidence="7">2.3.1.191</ecNumber>
    </recommendedName>
</protein>
<reference evidence="10 11" key="1">
    <citation type="submission" date="2016-11" db="EMBL/GenBank/DDBJ databases">
        <authorList>
            <person name="Jaros S."/>
            <person name="Januszkiewicz K."/>
            <person name="Wedrychowicz H."/>
        </authorList>
    </citation>
    <scope>NUCLEOTIDE SEQUENCE [LARGE SCALE GENOMIC DNA]</scope>
    <source>
        <strain evidence="10 11">GAS499</strain>
    </source>
</reference>
<dbReference type="GO" id="GO:0009245">
    <property type="term" value="P:lipid A biosynthetic process"/>
    <property type="evidence" value="ECO:0007669"/>
    <property type="project" value="UniProtKB-UniRule"/>
</dbReference>
<evidence type="ECO:0000313" key="11">
    <source>
        <dbReference type="Proteomes" id="UP000189935"/>
    </source>
</evidence>
<dbReference type="InterPro" id="IPR007691">
    <property type="entry name" value="LpxD"/>
</dbReference>
<evidence type="ECO:0000256" key="1">
    <source>
        <dbReference type="ARBA" id="ARBA00022516"/>
    </source>
</evidence>
<comment type="function">
    <text evidence="7">Catalyzes the N-acylation of UDP-3-O-acylglucosamine using 3-hydroxyacyl-ACP as the acyl donor. Is involved in the biosynthesis of lipid A, a phosphorylated glycolipid that anchors the lipopolysaccharide to the outer membrane of the cell.</text>
</comment>